<evidence type="ECO:0000256" key="5">
    <source>
        <dbReference type="SAM" id="MobiDB-lite"/>
    </source>
</evidence>
<dbReference type="GO" id="GO:0080090">
    <property type="term" value="P:regulation of primary metabolic process"/>
    <property type="evidence" value="ECO:0007669"/>
    <property type="project" value="UniProtKB-ARBA"/>
</dbReference>
<dbReference type="Gene3D" id="3.40.395.10">
    <property type="entry name" value="Adenoviral Proteinase, Chain A"/>
    <property type="match status" value="1"/>
</dbReference>
<dbReference type="GO" id="GO:0060255">
    <property type="term" value="P:regulation of macromolecule metabolic process"/>
    <property type="evidence" value="ECO:0007669"/>
    <property type="project" value="UniProtKB-ARBA"/>
</dbReference>
<dbReference type="GO" id="GO:0016926">
    <property type="term" value="P:protein desumoylation"/>
    <property type="evidence" value="ECO:0007669"/>
    <property type="project" value="TreeGrafter"/>
</dbReference>
<evidence type="ECO:0000259" key="6">
    <source>
        <dbReference type="PROSITE" id="PS50600"/>
    </source>
</evidence>
<dbReference type="GO" id="GO:0016929">
    <property type="term" value="F:deSUMOylase activity"/>
    <property type="evidence" value="ECO:0007669"/>
    <property type="project" value="TreeGrafter"/>
</dbReference>
<feature type="domain" description="Ubiquitin-like protease family profile" evidence="6">
    <location>
        <begin position="468"/>
        <end position="630"/>
    </location>
</feature>
<protein>
    <submittedName>
        <fullName evidence="7">Ulp1 protease family, C-terminal catalytic domain</fullName>
    </submittedName>
</protein>
<dbReference type="PROSITE" id="PS50600">
    <property type="entry name" value="ULP_PROTEASE"/>
    <property type="match status" value="1"/>
</dbReference>
<keyword evidence="8" id="KW-1185">Reference proteome</keyword>
<dbReference type="SUPFAM" id="SSF54001">
    <property type="entry name" value="Cysteine proteinases"/>
    <property type="match status" value="1"/>
</dbReference>
<dbReference type="GO" id="GO:0006508">
    <property type="term" value="P:proteolysis"/>
    <property type="evidence" value="ECO:0007669"/>
    <property type="project" value="UniProtKB-KW"/>
</dbReference>
<dbReference type="EMBL" id="JASPKY010000177">
    <property type="protein sequence ID" value="KAK9727601.1"/>
    <property type="molecule type" value="Genomic_DNA"/>
</dbReference>
<evidence type="ECO:0000313" key="8">
    <source>
        <dbReference type="Proteomes" id="UP001458880"/>
    </source>
</evidence>
<dbReference type="PANTHER" id="PTHR12606:SF141">
    <property type="entry name" value="GH15225P-RELATED"/>
    <property type="match status" value="1"/>
</dbReference>
<name>A0AAW1KYC6_POPJA</name>
<evidence type="ECO:0000256" key="4">
    <source>
        <dbReference type="ARBA" id="ARBA00022807"/>
    </source>
</evidence>
<dbReference type="InterPro" id="IPR003653">
    <property type="entry name" value="Peptidase_C48_C"/>
</dbReference>
<comment type="caution">
    <text evidence="7">The sequence shown here is derived from an EMBL/GenBank/DDBJ whole genome shotgun (WGS) entry which is preliminary data.</text>
</comment>
<sequence>MDIIHHIRQLLTGYNFFSRKRRALDDENPVTTKIRRISTSQMSSPEDDWTSTSSLNSLRRRSGVLPRKITPRQRTSWLTDNNPIVIDDEDEDVIEVKKPLEFDFTRKSSFKHTSTPNCPTSKTVQNGDNDVTFVKYISPEERKAVAKKRGFDYQLKPNLFSFQNGSGLPAVNSKFTNTNGTRKKETLAVFNNVSGKYGQQTKKIPNATSAVDHSFRLDEKRKYKELLSKAAPNAVKKTLLDSFSEYSTPVGKICPPFRFEPTRSRKLIDLALKANEKKENFVDLTNGNDKGKSNGFSASIGSNKIKPRRSATSDKIEKVLNEMDNEVVVKDSDSEVEVLPTPPSPKSDFPVEKCNSLKTFVHPSQPIHDKWFSNEIKKHDEVVERTQKLIDEQKLTLQRCNSINDELRVKRLRDKVSECLHIKDLLISDDSKEESAFPELTPKQEAIINNALDSRQPASEVLATKFNINITRQDILTLAGLNWLNDEVINFYMNLIIERGKMNKWPKVYAMNTFFYPKVMSGGQSSVRRWTRKVDIFSYDIIAIPIHLGMHWCMSLIDFRKRRITYYDSMGSSNAKCLKALLSYLEDEHLDKKKTEYDVSDWRLTNARDIPQQMNGSDCGMFACTFAEVLTRDAEINFSQEHMPYLRRKMVFEILEGRLLIS</sequence>
<dbReference type="Pfam" id="PF02902">
    <property type="entry name" value="Peptidase_C48"/>
    <property type="match status" value="1"/>
</dbReference>
<evidence type="ECO:0000256" key="2">
    <source>
        <dbReference type="ARBA" id="ARBA00022670"/>
    </source>
</evidence>
<dbReference type="PANTHER" id="PTHR12606">
    <property type="entry name" value="SENTRIN/SUMO-SPECIFIC PROTEASE"/>
    <property type="match status" value="1"/>
</dbReference>
<evidence type="ECO:0000256" key="1">
    <source>
        <dbReference type="ARBA" id="ARBA00005234"/>
    </source>
</evidence>
<feature type="compositionally biased region" description="Polar residues" evidence="5">
    <location>
        <begin position="292"/>
        <end position="302"/>
    </location>
</feature>
<accession>A0AAW1KYC6</accession>
<keyword evidence="3" id="KW-0378">Hydrolase</keyword>
<reference evidence="7 8" key="1">
    <citation type="journal article" date="2024" name="BMC Genomics">
        <title>De novo assembly and annotation of Popillia japonica's genome with initial clues to its potential as an invasive pest.</title>
        <authorList>
            <person name="Cucini C."/>
            <person name="Boschi S."/>
            <person name="Funari R."/>
            <person name="Cardaioli E."/>
            <person name="Iannotti N."/>
            <person name="Marturano G."/>
            <person name="Paoli F."/>
            <person name="Bruttini M."/>
            <person name="Carapelli A."/>
            <person name="Frati F."/>
            <person name="Nardi F."/>
        </authorList>
    </citation>
    <scope>NUCLEOTIDE SEQUENCE [LARGE SCALE GENOMIC DNA]</scope>
    <source>
        <strain evidence="7">DMR45628</strain>
    </source>
</reference>
<evidence type="ECO:0000313" key="7">
    <source>
        <dbReference type="EMBL" id="KAK9727601.1"/>
    </source>
</evidence>
<keyword evidence="4" id="KW-0788">Thiol protease</keyword>
<proteinExistence type="inferred from homology"/>
<keyword evidence="2 7" id="KW-0645">Protease</keyword>
<dbReference type="InterPro" id="IPR038765">
    <property type="entry name" value="Papain-like_cys_pep_sf"/>
</dbReference>
<evidence type="ECO:0000256" key="3">
    <source>
        <dbReference type="ARBA" id="ARBA00022801"/>
    </source>
</evidence>
<gene>
    <name evidence="7" type="ORF">QE152_g19067</name>
</gene>
<dbReference type="FunFam" id="3.40.395.10:FF:000001">
    <property type="entry name" value="Sentrin-specific protease 1"/>
    <property type="match status" value="1"/>
</dbReference>
<dbReference type="GO" id="GO:0005634">
    <property type="term" value="C:nucleus"/>
    <property type="evidence" value="ECO:0007669"/>
    <property type="project" value="TreeGrafter"/>
</dbReference>
<dbReference type="AlphaFoldDB" id="A0AAW1KYC6"/>
<dbReference type="Proteomes" id="UP001458880">
    <property type="component" value="Unassembled WGS sequence"/>
</dbReference>
<feature type="region of interest" description="Disordered" evidence="5">
    <location>
        <begin position="292"/>
        <end position="311"/>
    </location>
</feature>
<feature type="region of interest" description="Disordered" evidence="5">
    <location>
        <begin position="331"/>
        <end position="350"/>
    </location>
</feature>
<organism evidence="7 8">
    <name type="scientific">Popillia japonica</name>
    <name type="common">Japanese beetle</name>
    <dbReference type="NCBI Taxonomy" id="7064"/>
    <lineage>
        <taxon>Eukaryota</taxon>
        <taxon>Metazoa</taxon>
        <taxon>Ecdysozoa</taxon>
        <taxon>Arthropoda</taxon>
        <taxon>Hexapoda</taxon>
        <taxon>Insecta</taxon>
        <taxon>Pterygota</taxon>
        <taxon>Neoptera</taxon>
        <taxon>Endopterygota</taxon>
        <taxon>Coleoptera</taxon>
        <taxon>Polyphaga</taxon>
        <taxon>Scarabaeiformia</taxon>
        <taxon>Scarabaeidae</taxon>
        <taxon>Rutelinae</taxon>
        <taxon>Popillia</taxon>
    </lineage>
</organism>
<comment type="similarity">
    <text evidence="1">Belongs to the peptidase C48 family.</text>
</comment>